<evidence type="ECO:0000313" key="1">
    <source>
        <dbReference type="EMBL" id="KAJ3495220.1"/>
    </source>
</evidence>
<comment type="caution">
    <text evidence="1">The sequence shown here is derived from an EMBL/GenBank/DDBJ whole genome shotgun (WGS) entry which is preliminary data.</text>
</comment>
<gene>
    <name evidence="1" type="ORF">NLG97_g3548</name>
</gene>
<name>A0ACC1R113_9HYPO</name>
<accession>A0ACC1R113</accession>
<evidence type="ECO:0000313" key="2">
    <source>
        <dbReference type="Proteomes" id="UP001148737"/>
    </source>
</evidence>
<sequence length="1351" mass="147769">MTIFELMQHELLIVSNIMLTHLMALAFSIIRVDSTRLITKFPPWVTLLRHLALALTFSINGYTPERLKNATQEDLQKAIKLVDDVMEEVNKHNLARLEHVRRNRYTLAPNTKLGRRDADAQDQVPVPSLFKPTAEIVAAAALVAEAEVAMAHANRTNDDQVTLNKRDGFWMETIARKGTSPWGDDPNYKIFRSVKDYGAHGDGHNGDTEAIKRAIADGKRCGAGCNGSSTKNAIVYFPPGTYLVSESIQLYFGTQLIGDANNSPTIKTPSRFVGLRVFSTDYYTGDGLGADGKDNEWYINTANFYRQIRNFKIDISGANASRAIVGLHYQVAQATSLQNIEFTANSNGNQQCIFAENGSGGVMSDLTFNGCQYGIYGGSQQFTANRLTFNSCKTAVQIFWDWGWLWKSIKVNDCDTGFYFVPLPPSNRSVSKENGNVGSAAFMETDFKNVKQAIVIQPPSDKPGTGTTGLVLNRVTFTGVDKAVSDTSGNTILNDTEVGGWVLGPTYEGVKRTWSKGAVVDDAVLTPAISEGTKYLERPKPQYEDKSTADFIHLKDYAKGDGSTDDTVGVQKALLAAASGGKILFADAGVYLLTGTVTIPSGSKIVGETWTQFVATGSFFGDIDKPRPVIRVGGTADAVGDVEMQDLLFTTKGPTPGAIMVQWNMKAKSKAGAALWGKKINLFCSEPNANNGIDCHVRLGGATGTQLTPKECPALTTGEVKSDCIAASMLLHVTPGATGYFDNMWLWVADHIIDDPDWSDDKNDMTQISIYSARGLLLETQEGVLLYGTASEHSVLYQYNFFGVQCVFAGLLQTESPYFQPSPPAPVPFADSLGVFPGDPSYDQCEKSGNQAPGCDSSWGLIVTKSEYVHVGAAGIYSWFHTYAQDCIDKHQCQNALVQLNENYENVRIEQLITIGSTDSFVTPSDVVMSLDNLAIDTHPSWSQISMVNATTGKSPDGDGNDGDPDWQPCGDNPYKTLEDFANAIGKIPEHCIVPFALQILLQELADALKQYAYLLKHGYDKNFGYYTDYIKKVIDYRLDDFVWNETGPGNKYFDCTLRIVGDDEPHVQRCPWTIYQLASYDDYSIEYNLRDQDGFFKDLEDNMGLLESWVKFGREKQENTTCSTHPPDPDCNPSHKQWLNRPGKSDNVTVPNPKDLIDKAMGGYNTLFGTIAGSYMQSIMGEWDGAPEDALQVLSMPVSLAQQAVANMKEVSDIGNDAHKKELERFILDIVAIVLFVLPFVGEVVGELGELAAVIGRIIDIAEGVGNPALAFYDLAKNPTSAPMDILGILLGIKGKSSPARSGEDVAIMAAKKQGFTTEQIANMGAIYQKNQGLVDKLLSSIVTRACKGK</sequence>
<reference evidence="1" key="1">
    <citation type="submission" date="2022-07" db="EMBL/GenBank/DDBJ databases">
        <title>Genome Sequence of Lecanicillium saksenae.</title>
        <authorList>
            <person name="Buettner E."/>
        </authorList>
    </citation>
    <scope>NUCLEOTIDE SEQUENCE</scope>
    <source>
        <strain evidence="1">VT-O1</strain>
    </source>
</reference>
<proteinExistence type="predicted"/>
<dbReference type="Proteomes" id="UP001148737">
    <property type="component" value="Unassembled WGS sequence"/>
</dbReference>
<dbReference type="EMBL" id="JANAKD010000302">
    <property type="protein sequence ID" value="KAJ3495220.1"/>
    <property type="molecule type" value="Genomic_DNA"/>
</dbReference>
<keyword evidence="2" id="KW-1185">Reference proteome</keyword>
<protein>
    <submittedName>
        <fullName evidence="1">Uncharacterized protein</fullName>
    </submittedName>
</protein>
<organism evidence="1 2">
    <name type="scientific">Lecanicillium saksenae</name>
    <dbReference type="NCBI Taxonomy" id="468837"/>
    <lineage>
        <taxon>Eukaryota</taxon>
        <taxon>Fungi</taxon>
        <taxon>Dikarya</taxon>
        <taxon>Ascomycota</taxon>
        <taxon>Pezizomycotina</taxon>
        <taxon>Sordariomycetes</taxon>
        <taxon>Hypocreomycetidae</taxon>
        <taxon>Hypocreales</taxon>
        <taxon>Cordycipitaceae</taxon>
        <taxon>Lecanicillium</taxon>
    </lineage>
</organism>